<evidence type="ECO:0000259" key="3">
    <source>
        <dbReference type="Pfam" id="PF00535"/>
    </source>
</evidence>
<accession>A0A2A9CXB8</accession>
<gene>
    <name evidence="4" type="ORF">ATL40_0198</name>
</gene>
<evidence type="ECO:0000313" key="4">
    <source>
        <dbReference type="EMBL" id="PFG18655.1"/>
    </source>
</evidence>
<keyword evidence="4" id="KW-0808">Transferase</keyword>
<dbReference type="EMBL" id="PDJD01000001">
    <property type="protein sequence ID" value="PFG18655.1"/>
    <property type="molecule type" value="Genomic_DNA"/>
</dbReference>
<dbReference type="GO" id="GO:0016740">
    <property type="term" value="F:transferase activity"/>
    <property type="evidence" value="ECO:0007669"/>
    <property type="project" value="UniProtKB-KW"/>
</dbReference>
<dbReference type="SUPFAM" id="SSF53448">
    <property type="entry name" value="Nucleotide-diphospho-sugar transferases"/>
    <property type="match status" value="1"/>
</dbReference>
<dbReference type="PANTHER" id="PTHR43685">
    <property type="entry name" value="GLYCOSYLTRANSFERASE"/>
    <property type="match status" value="1"/>
</dbReference>
<dbReference type="CDD" id="cd00761">
    <property type="entry name" value="Glyco_tranf_GTA_type"/>
    <property type="match status" value="1"/>
</dbReference>
<keyword evidence="2" id="KW-0812">Transmembrane</keyword>
<organism evidence="4 5">
    <name type="scientific">Serinibacter salmoneus</name>
    <dbReference type="NCBI Taxonomy" id="556530"/>
    <lineage>
        <taxon>Bacteria</taxon>
        <taxon>Bacillati</taxon>
        <taxon>Actinomycetota</taxon>
        <taxon>Actinomycetes</taxon>
        <taxon>Micrococcales</taxon>
        <taxon>Beutenbergiaceae</taxon>
        <taxon>Serinibacter</taxon>
    </lineage>
</organism>
<feature type="transmembrane region" description="Helical" evidence="2">
    <location>
        <begin position="38"/>
        <end position="59"/>
    </location>
</feature>
<feature type="transmembrane region" description="Helical" evidence="2">
    <location>
        <begin position="12"/>
        <end position="32"/>
    </location>
</feature>
<dbReference type="InterPro" id="IPR029044">
    <property type="entry name" value="Nucleotide-diphossugar_trans"/>
</dbReference>
<dbReference type="Proteomes" id="UP000224915">
    <property type="component" value="Unassembled WGS sequence"/>
</dbReference>
<proteinExistence type="predicted"/>
<reference evidence="4 5" key="1">
    <citation type="submission" date="2017-10" db="EMBL/GenBank/DDBJ databases">
        <title>Sequencing the genomes of 1000 actinobacteria strains.</title>
        <authorList>
            <person name="Klenk H.-P."/>
        </authorList>
    </citation>
    <scope>NUCLEOTIDE SEQUENCE [LARGE SCALE GENOMIC DNA]</scope>
    <source>
        <strain evidence="4 5">DSM 21801</strain>
    </source>
</reference>
<sequence>MNIRLLFQSKVRVRAIIALVAIASLTVALLLGLGHIVLAGYTGFICLLLLTGFLAITSVRANERATRRHQHAVARLARLPQSQPVPAKVSAPPTRAPKPPPTPITAKRSLAQAIVRDARARKDFVTEARRTHSRDMRDVLALATTRGGMAFDELSDVLESVGTSTTVEETLGMLHLHAGSACGLAQTLYAQRLDPEDIDRATTLYSLVEAQWSTQKLTGHDRSLYGDGLVRRGEYERGVAMLRTRYPDRRREVSQLFLRENGRNPYLTDGHPVTDQAWLSEVNRLLATEGLVPIGLRPGPEHPFLRLTATSTPTPVVDGPLVSILMPVYEPDDATDLAIASILAQSWRNIELIIVDDGSPEVDEDGAPTSYRAQLQRWADRDARIRLTFNTPNRGAYTVRNMAYAQAAGEFVTVADKDDWHHPQHIETQARHLMSSGDVANISMWVRCDNDMRFLVKTAPDQVVHVSFPSMMFRRETVMSRLGYWDAVRKGADTEYKRRLELLFNDDERLKPVTRSPLQVSLMGDNNLTSQDNSLGYFSEARLQYRATYRAWHRAVADGSADSYMPMNPDRSRIIAPAGFLPSRTQEPYRCDVVVIADFSRGSRDIDRFARALVGELVDRGLRIGIIPMRSFLRRPEEDSTPDIDALVESGKVRRLSLSSGIPADVVFVAEASLMQLRRDDGVPFEADHVVVHADRFAVRRDEGRANYEVATVARNVKAIFGHHPQWLARTPRIQSWLTSSKVGAATPTCVEEMGVIALVDYLDSCRDHSGTRENAEILA</sequence>
<keyword evidence="2" id="KW-1133">Transmembrane helix</keyword>
<protein>
    <submittedName>
        <fullName evidence="4">Glycosyl transferase family 2</fullName>
    </submittedName>
</protein>
<dbReference type="AlphaFoldDB" id="A0A2A9CXB8"/>
<evidence type="ECO:0000256" key="2">
    <source>
        <dbReference type="SAM" id="Phobius"/>
    </source>
</evidence>
<name>A0A2A9CXB8_9MICO</name>
<dbReference type="Gene3D" id="3.90.550.10">
    <property type="entry name" value="Spore Coat Polysaccharide Biosynthesis Protein SpsA, Chain A"/>
    <property type="match status" value="1"/>
</dbReference>
<dbReference type="Pfam" id="PF00535">
    <property type="entry name" value="Glycos_transf_2"/>
    <property type="match status" value="1"/>
</dbReference>
<feature type="compositionally biased region" description="Pro residues" evidence="1">
    <location>
        <begin position="94"/>
        <end position="103"/>
    </location>
</feature>
<dbReference type="InterPro" id="IPR050834">
    <property type="entry name" value="Glycosyltransf_2"/>
</dbReference>
<feature type="domain" description="Glycosyltransferase 2-like" evidence="3">
    <location>
        <begin position="323"/>
        <end position="453"/>
    </location>
</feature>
<feature type="region of interest" description="Disordered" evidence="1">
    <location>
        <begin position="83"/>
        <end position="105"/>
    </location>
</feature>
<dbReference type="PANTHER" id="PTHR43685:SF2">
    <property type="entry name" value="GLYCOSYLTRANSFERASE 2-LIKE DOMAIN-CONTAINING PROTEIN"/>
    <property type="match status" value="1"/>
</dbReference>
<dbReference type="InterPro" id="IPR001173">
    <property type="entry name" value="Glyco_trans_2-like"/>
</dbReference>
<keyword evidence="5" id="KW-1185">Reference proteome</keyword>
<evidence type="ECO:0000256" key="1">
    <source>
        <dbReference type="SAM" id="MobiDB-lite"/>
    </source>
</evidence>
<keyword evidence="2" id="KW-0472">Membrane</keyword>
<comment type="caution">
    <text evidence="4">The sequence shown here is derived from an EMBL/GenBank/DDBJ whole genome shotgun (WGS) entry which is preliminary data.</text>
</comment>
<evidence type="ECO:0000313" key="5">
    <source>
        <dbReference type="Proteomes" id="UP000224915"/>
    </source>
</evidence>